<evidence type="ECO:0000313" key="8">
    <source>
        <dbReference type="EMBL" id="KTW31117.1"/>
    </source>
</evidence>
<dbReference type="Pfam" id="PF06424">
    <property type="entry name" value="PRP1_N"/>
    <property type="match status" value="1"/>
</dbReference>
<dbReference type="InterPro" id="IPR019734">
    <property type="entry name" value="TPR_rpt"/>
</dbReference>
<dbReference type="SMART" id="SM00386">
    <property type="entry name" value="HAT"/>
    <property type="match status" value="13"/>
</dbReference>
<feature type="domain" description="PRP1 splicing factor N-terminal" evidence="7">
    <location>
        <begin position="12"/>
        <end position="170"/>
    </location>
</feature>
<dbReference type="InterPro" id="IPR003107">
    <property type="entry name" value="HAT"/>
</dbReference>
<dbReference type="SUPFAM" id="SSF48452">
    <property type="entry name" value="TPR-like"/>
    <property type="match status" value="3"/>
</dbReference>
<comment type="subcellular location">
    <subcellularLocation>
        <location evidence="1">Nucleus</location>
    </subcellularLocation>
</comment>
<dbReference type="OrthoDB" id="440128at2759"/>
<dbReference type="GO" id="GO:0046540">
    <property type="term" value="C:U4/U6 x U5 tri-snRNP complex"/>
    <property type="evidence" value="ECO:0007669"/>
    <property type="project" value="EnsemblFungi"/>
</dbReference>
<organism evidence="8 9">
    <name type="scientific">Pneumocystis jirovecii (strain RU7)</name>
    <name type="common">Human pneumocystis pneumonia agent</name>
    <dbReference type="NCBI Taxonomy" id="1408657"/>
    <lineage>
        <taxon>Eukaryota</taxon>
        <taxon>Fungi</taxon>
        <taxon>Dikarya</taxon>
        <taxon>Ascomycota</taxon>
        <taxon>Taphrinomycotina</taxon>
        <taxon>Pneumocystomycetes</taxon>
        <taxon>Pneumocystaceae</taxon>
        <taxon>Pneumocystis</taxon>
    </lineage>
</organism>
<dbReference type="Proteomes" id="UP000053447">
    <property type="component" value="Unassembled WGS sequence"/>
</dbReference>
<dbReference type="AlphaFoldDB" id="A0A0W4ZRV4"/>
<dbReference type="GO" id="GO:0071013">
    <property type="term" value="C:catalytic step 2 spliceosome"/>
    <property type="evidence" value="ECO:0007669"/>
    <property type="project" value="TreeGrafter"/>
</dbReference>
<dbReference type="Gene3D" id="1.25.40.10">
    <property type="entry name" value="Tetratricopeptide repeat domain"/>
    <property type="match status" value="3"/>
</dbReference>
<evidence type="ECO:0000259" key="7">
    <source>
        <dbReference type="Pfam" id="PF06424"/>
    </source>
</evidence>
<keyword evidence="9" id="KW-1185">Reference proteome</keyword>
<feature type="region of interest" description="Disordered" evidence="6">
    <location>
        <begin position="60"/>
        <end position="84"/>
    </location>
</feature>
<dbReference type="Pfam" id="PF23240">
    <property type="entry name" value="HAT_PRP39_N"/>
    <property type="match status" value="1"/>
</dbReference>
<sequence>MSIRRDFLTAQAPENYVAGLGRGATGFTTRSDLGPAREGPSEDAIKAALARRAAAQDPFRFSDFQDVNDTREDEDEDKYQDPDNDYCLFAGAPYDADDEEADRIWAEVDQKMAQRRKSRREAKERKETERLLLTERPKVQDQFADVIQGLSAITDEEWLNIPNVGDLTGKKRKKVSPHERFYTIPDSLISRASQVEQLDTSIDVTETETEFNDGKMTNFAEIGAARDKVLGLKLDQISSDSVTGQSTVDPQGYLTSMNSMVLKSNAELGDIKRARSLMQSLIKTNPNSAAGWMSAARIEVVAGKLQQARNIIAKGCENCPTNEDIWIEAVGLNNAQTGKLIIAEAVRHIPNSVRLWLQAIKLETEIESKKRVIRKAIDIIPYSVKLWKEAVNLEESPENAKILLARATELIPLSTELWLALARLETYENAKKILNKAQNTIKTSYEIWVAAARLEEQQGNDPDRVIANACRRLQQNGGMLTREQWLAEAEKSEKDGGTKTAKAIIKAVLDQDLDEENKESTWINDAENAISHECFECAREIYAYGLKVFPKNEILWKKAISIEKSYGNSESLQGVLENAVEACPQAEVIWLMYAKEKKNLGDIQGARDILERSFSHNPNSEEIWLAAVKLEYNNNENDRARALLKVARQEASTERVWIKSITFERQFNNTDIALQLVNDALLLFPKYDKFWMMKGQIYEDLGKIEQARETYQIGTKSVPKSVPLWILLSKLEESVNRIVIARGVLDRARLACPQTPELWVESVKLELRVNNINQAKSNMAKALQECPTSGLVWSEAVWMEPRSQRKTRSADALRKCEDDPYILTTVARMMWNERKISKAKIWFQRAIKSNPDIGDTWAWYYKFSLQHEPIELQQSLISECIAAEPLHGVVWPTVSKNIQNFRLSIEEILKKVAEKIS</sequence>
<comment type="caution">
    <text evidence="8">The sequence shown here is derived from an EMBL/GenBank/DDBJ whole genome shotgun (WGS) entry which is preliminary data.</text>
</comment>
<feature type="region of interest" description="Disordered" evidence="6">
    <location>
        <begin position="21"/>
        <end position="42"/>
    </location>
</feature>
<evidence type="ECO:0000313" key="9">
    <source>
        <dbReference type="Proteomes" id="UP000053447"/>
    </source>
</evidence>
<dbReference type="PANTHER" id="PTHR11246">
    <property type="entry name" value="PRE-MRNA SPLICING FACTOR"/>
    <property type="match status" value="1"/>
</dbReference>
<evidence type="ECO:0000256" key="5">
    <source>
        <dbReference type="ARBA" id="ARBA00023242"/>
    </source>
</evidence>
<dbReference type="PANTHER" id="PTHR11246:SF1">
    <property type="entry name" value="PRE-MRNA-PROCESSING FACTOR 6"/>
    <property type="match status" value="1"/>
</dbReference>
<dbReference type="Pfam" id="PF13432">
    <property type="entry name" value="TPR_16"/>
    <property type="match status" value="1"/>
</dbReference>
<evidence type="ECO:0000256" key="1">
    <source>
        <dbReference type="ARBA" id="ARBA00004123"/>
    </source>
</evidence>
<proteinExistence type="predicted"/>
<dbReference type="VEuPathDB" id="FungiDB:T551_01190"/>
<keyword evidence="5" id="KW-0539">Nucleus</keyword>
<keyword evidence="3" id="KW-0677">Repeat</keyword>
<evidence type="ECO:0000256" key="2">
    <source>
        <dbReference type="ARBA" id="ARBA00022664"/>
    </source>
</evidence>
<dbReference type="eggNOG" id="KOG0495">
    <property type="taxonomic scope" value="Eukaryota"/>
</dbReference>
<dbReference type="RefSeq" id="XP_018230107.1">
    <property type="nucleotide sequence ID" value="XM_018373453.1"/>
</dbReference>
<accession>A0A0W4ZRV4</accession>
<keyword evidence="2" id="KW-0507">mRNA processing</keyword>
<reference evidence="9" key="1">
    <citation type="journal article" date="2016" name="Nat. Commun.">
        <title>Genome analysis of three Pneumocystis species reveals adaptation mechanisms to life exclusively in mammalian hosts.</title>
        <authorList>
            <person name="Ma L."/>
            <person name="Chen Z."/>
            <person name="Huang D.W."/>
            <person name="Kutty G."/>
            <person name="Ishihara M."/>
            <person name="Wang H."/>
            <person name="Abouelleil A."/>
            <person name="Bishop L."/>
            <person name="Davey E."/>
            <person name="Deng R."/>
            <person name="Deng X."/>
            <person name="Fan L."/>
            <person name="Fantoni G."/>
            <person name="Fitzgerald M."/>
            <person name="Gogineni E."/>
            <person name="Goldberg J.M."/>
            <person name="Handley G."/>
            <person name="Hu X."/>
            <person name="Huber C."/>
            <person name="Jiao X."/>
            <person name="Jones K."/>
            <person name="Levin J.Z."/>
            <person name="Liu Y."/>
            <person name="Macdonald P."/>
            <person name="Melnikov A."/>
            <person name="Raley C."/>
            <person name="Sassi M."/>
            <person name="Sherman B.T."/>
            <person name="Song X."/>
            <person name="Sykes S."/>
            <person name="Tran B."/>
            <person name="Walsh L."/>
            <person name="Xia Y."/>
            <person name="Yang J."/>
            <person name="Young S."/>
            <person name="Zeng Q."/>
            <person name="Zheng X."/>
            <person name="Stephens R."/>
            <person name="Nusbaum C."/>
            <person name="Birren B.W."/>
            <person name="Azadi P."/>
            <person name="Lempicki R.A."/>
            <person name="Cuomo C.A."/>
            <person name="Kovacs J.A."/>
        </authorList>
    </citation>
    <scope>NUCLEOTIDE SEQUENCE [LARGE SCALE GENOMIC DNA]</scope>
    <source>
        <strain evidence="9">RU7</strain>
    </source>
</reference>
<feature type="compositionally biased region" description="Acidic residues" evidence="6">
    <location>
        <begin position="71"/>
        <end position="84"/>
    </location>
</feature>
<dbReference type="FunFam" id="1.25.40.10:FF:000256">
    <property type="entry name" value="Probable pre-mRNA splicing factor prp1"/>
    <property type="match status" value="1"/>
</dbReference>
<gene>
    <name evidence="8" type="ORF">T551_01190</name>
</gene>
<dbReference type="Pfam" id="PF13181">
    <property type="entry name" value="TPR_8"/>
    <property type="match status" value="1"/>
</dbReference>
<keyword evidence="4" id="KW-0508">mRNA splicing</keyword>
<dbReference type="InterPro" id="IPR010491">
    <property type="entry name" value="PRP1_N"/>
</dbReference>
<evidence type="ECO:0000256" key="4">
    <source>
        <dbReference type="ARBA" id="ARBA00023187"/>
    </source>
</evidence>
<dbReference type="GeneID" id="28939708"/>
<dbReference type="InterPro" id="IPR045075">
    <property type="entry name" value="Syf1-like"/>
</dbReference>
<evidence type="ECO:0000256" key="3">
    <source>
        <dbReference type="ARBA" id="ARBA00022737"/>
    </source>
</evidence>
<evidence type="ECO:0000256" key="6">
    <source>
        <dbReference type="SAM" id="MobiDB-lite"/>
    </source>
</evidence>
<dbReference type="InterPro" id="IPR011990">
    <property type="entry name" value="TPR-like_helical_dom_sf"/>
</dbReference>
<name>A0A0W4ZRV4_PNEJ7</name>
<protein>
    <recommendedName>
        <fullName evidence="7">PRP1 splicing factor N-terminal domain-containing protein</fullName>
    </recommendedName>
</protein>
<dbReference type="EMBL" id="LFWA01000005">
    <property type="protein sequence ID" value="KTW31117.1"/>
    <property type="molecule type" value="Genomic_DNA"/>
</dbReference>
<dbReference type="GO" id="GO:0045292">
    <property type="term" value="P:mRNA cis splicing, via spliceosome"/>
    <property type="evidence" value="ECO:0007669"/>
    <property type="project" value="EnsemblFungi"/>
</dbReference>
<dbReference type="STRING" id="1408657.A0A0W4ZRV4"/>
<dbReference type="GO" id="GO:0000244">
    <property type="term" value="P:spliceosomal tri-snRNP complex assembly"/>
    <property type="evidence" value="ECO:0007669"/>
    <property type="project" value="TreeGrafter"/>
</dbReference>